<keyword evidence="2" id="KW-1185">Reference proteome</keyword>
<keyword evidence="1" id="KW-0418">Kinase</keyword>
<name>A0A1X7JSK5_9SPHI</name>
<protein>
    <submittedName>
        <fullName evidence="1">cAMP-binding domain of CRP or a regulatory subunit of cAMP-dependent protein kinases</fullName>
    </submittedName>
</protein>
<accession>A0A1X7JSK5</accession>
<gene>
    <name evidence="1" type="ORF">SAMN05660862_2116</name>
</gene>
<organism evidence="1 2">
    <name type="scientific">Sphingobacterium psychroaquaticum</name>
    <dbReference type="NCBI Taxonomy" id="561061"/>
    <lineage>
        <taxon>Bacteria</taxon>
        <taxon>Pseudomonadati</taxon>
        <taxon>Bacteroidota</taxon>
        <taxon>Sphingobacteriia</taxon>
        <taxon>Sphingobacteriales</taxon>
        <taxon>Sphingobacteriaceae</taxon>
        <taxon>Sphingobacterium</taxon>
    </lineage>
</organism>
<evidence type="ECO:0000313" key="1">
    <source>
        <dbReference type="EMBL" id="SMG31014.1"/>
    </source>
</evidence>
<dbReference type="PROSITE" id="PS50042">
    <property type="entry name" value="CNMP_BINDING_3"/>
    <property type="match status" value="1"/>
</dbReference>
<proteinExistence type="predicted"/>
<evidence type="ECO:0000313" key="2">
    <source>
        <dbReference type="Proteomes" id="UP000192980"/>
    </source>
</evidence>
<dbReference type="GO" id="GO:0016301">
    <property type="term" value="F:kinase activity"/>
    <property type="evidence" value="ECO:0007669"/>
    <property type="project" value="UniProtKB-KW"/>
</dbReference>
<dbReference type="Proteomes" id="UP000192980">
    <property type="component" value="Unassembled WGS sequence"/>
</dbReference>
<keyword evidence="1" id="KW-0808">Transferase</keyword>
<dbReference type="CDD" id="cd00038">
    <property type="entry name" value="CAP_ED"/>
    <property type="match status" value="1"/>
</dbReference>
<dbReference type="InterPro" id="IPR000595">
    <property type="entry name" value="cNMP-bd_dom"/>
</dbReference>
<dbReference type="InterPro" id="IPR018490">
    <property type="entry name" value="cNMP-bd_dom_sf"/>
</dbReference>
<reference evidence="1 2" key="1">
    <citation type="submission" date="2017-04" db="EMBL/GenBank/DDBJ databases">
        <authorList>
            <person name="Afonso C.L."/>
            <person name="Miller P.J."/>
            <person name="Scott M.A."/>
            <person name="Spackman E."/>
            <person name="Goraichik I."/>
            <person name="Dimitrov K.M."/>
            <person name="Suarez D.L."/>
            <person name="Swayne D.E."/>
        </authorList>
    </citation>
    <scope>NUCLEOTIDE SEQUENCE [LARGE SCALE GENOMIC DNA]</scope>
    <source>
        <strain evidence="1 2">DSM 22418</strain>
    </source>
</reference>
<dbReference type="SUPFAM" id="SSF51206">
    <property type="entry name" value="cAMP-binding domain-like"/>
    <property type="match status" value="1"/>
</dbReference>
<dbReference type="EMBL" id="FXAU01000003">
    <property type="protein sequence ID" value="SMG31014.1"/>
    <property type="molecule type" value="Genomic_DNA"/>
</dbReference>
<dbReference type="AlphaFoldDB" id="A0A1X7JSK5"/>
<dbReference type="Gene3D" id="2.60.120.10">
    <property type="entry name" value="Jelly Rolls"/>
    <property type="match status" value="1"/>
</dbReference>
<sequence>MYETLQQKFREKIASYSPISECSLEKLLALATVIHVKKNEVLVQQGFVARQFCFLHTGYVIAYITDDRGKKYTKNIATNNDFIASTVSCILHEPSKFTIKAVTDCTLLSLPYRPFRELLFQVDDLKLFYIHYLEKNWIIAKEEREISIVMEEAQVRYEKLLKSHPAIEKHVALQDIACHLGITPTQLSRIRRLRK</sequence>
<dbReference type="Pfam" id="PF00027">
    <property type="entry name" value="cNMP_binding"/>
    <property type="match status" value="1"/>
</dbReference>
<dbReference type="InterPro" id="IPR014710">
    <property type="entry name" value="RmlC-like_jellyroll"/>
</dbReference>
<dbReference type="STRING" id="561061.SAMN05660862_2116"/>